<organism evidence="2">
    <name type="scientific">Arcella intermedia</name>
    <dbReference type="NCBI Taxonomy" id="1963864"/>
    <lineage>
        <taxon>Eukaryota</taxon>
        <taxon>Amoebozoa</taxon>
        <taxon>Tubulinea</taxon>
        <taxon>Elardia</taxon>
        <taxon>Arcellinida</taxon>
        <taxon>Sphaerothecina</taxon>
        <taxon>Arcellidae</taxon>
        <taxon>Arcella</taxon>
    </lineage>
</organism>
<feature type="domain" description="Protein ENHANCED DISEASE RESISTANCE 2 C-terminal" evidence="1">
    <location>
        <begin position="8"/>
        <end position="241"/>
    </location>
</feature>
<dbReference type="PANTHER" id="PTHR12136">
    <property type="entry name" value="ENHANCED DISEASE RESISTANCE-RELATED"/>
    <property type="match status" value="1"/>
</dbReference>
<evidence type="ECO:0000313" key="2">
    <source>
        <dbReference type="EMBL" id="NDV35284.1"/>
    </source>
</evidence>
<dbReference type="PANTHER" id="PTHR12136:SF41">
    <property type="entry name" value="PLECKSTRIN HOMOLOGY (PH) AND LIPID-BINDING START DOMAINS-CONTAINING PROTEIN"/>
    <property type="match status" value="1"/>
</dbReference>
<dbReference type="InterPro" id="IPR045096">
    <property type="entry name" value="EDR2-like"/>
</dbReference>
<proteinExistence type="predicted"/>
<dbReference type="Pfam" id="PF07059">
    <property type="entry name" value="EDR2_C"/>
    <property type="match status" value="1"/>
</dbReference>
<protein>
    <recommendedName>
        <fullName evidence="1">Protein ENHANCED DISEASE RESISTANCE 2 C-terminal domain-containing protein</fullName>
    </recommendedName>
</protein>
<reference evidence="2" key="1">
    <citation type="journal article" date="2020" name="J. Eukaryot. Microbiol.">
        <title>De novo Sequencing, Assembly and Annotation of the Transcriptome for the Free-Living Testate Amoeba Arcella intermedia.</title>
        <authorList>
            <person name="Ribeiro G.M."/>
            <person name="Porfirio-Sousa A.L."/>
            <person name="Maurer-Alcala X.X."/>
            <person name="Katz L.A."/>
            <person name="Lahr D.J.G."/>
        </authorList>
    </citation>
    <scope>NUCLEOTIDE SEQUENCE</scope>
</reference>
<evidence type="ECO:0000259" key="1">
    <source>
        <dbReference type="Pfam" id="PF07059"/>
    </source>
</evidence>
<dbReference type="EMBL" id="GIBP01006315">
    <property type="protein sequence ID" value="NDV35284.1"/>
    <property type="molecule type" value="Transcribed_RNA"/>
</dbReference>
<dbReference type="AlphaFoldDB" id="A0A6B2LE59"/>
<sequence>MDKPFGTWEEGDASLYWVRGASYEEDNEKIPATGPVFRLVHLDLFQGPKEELHIFPRVRHLMIPNMGLENKERQFYFIMNFIVRGKDKSIDKKNKCESWINWVFYFALPRDARKNPENENFFKCYDAFLKGDEKVRNHRVKAILCVVEGPWIVKATIGGGKDGTHKGATPTLVGEKVTTTYWSGEDYIEVDYNTAIDAIAVNSAKLAFQHSQKLVVDLGIVLQAETSDEQPEKILGCVRCSYFVIKKADLFPGTTKETYKIKQKD</sequence>
<dbReference type="InterPro" id="IPR009769">
    <property type="entry name" value="EDR2_C"/>
</dbReference>
<name>A0A6B2LE59_9EUKA</name>
<accession>A0A6B2LE59</accession>